<evidence type="ECO:0000313" key="2">
    <source>
        <dbReference type="Proteomes" id="UP000259328"/>
    </source>
</evidence>
<organism evidence="1 2">
    <name type="scientific">Mycoplasmopsis synoviae</name>
    <name type="common">Mycoplasma synoviae</name>
    <dbReference type="NCBI Taxonomy" id="2109"/>
    <lineage>
        <taxon>Bacteria</taxon>
        <taxon>Bacillati</taxon>
        <taxon>Mycoplasmatota</taxon>
        <taxon>Mycoplasmoidales</taxon>
        <taxon>Metamycoplasmataceae</taxon>
        <taxon>Mycoplasmopsis</taxon>
    </lineage>
</organism>
<evidence type="ECO:0000313" key="1">
    <source>
        <dbReference type="EMBL" id="SYV92611.1"/>
    </source>
</evidence>
<gene>
    <name evidence="1" type="ORF">NCTC10124_00335</name>
</gene>
<sequence length="68" mass="7374">MISLASANERVLAVFLSVAIFKLIPPVNSMFLFSPAQISLLAPEIEAKTISEITINDSDAKTNHLAFL</sequence>
<protein>
    <submittedName>
        <fullName evidence="1">Uncharacterized protein</fullName>
    </submittedName>
</protein>
<name>A0A3B0PS48_MYCSY</name>
<dbReference type="Proteomes" id="UP000259328">
    <property type="component" value="Chromosome"/>
</dbReference>
<accession>A0A3B0PS48</accession>
<reference evidence="2" key="1">
    <citation type="submission" date="2018-06" db="EMBL/GenBank/DDBJ databases">
        <authorList>
            <consortium name="Pathogen Informatics"/>
        </authorList>
    </citation>
    <scope>NUCLEOTIDE SEQUENCE [LARGE SCALE GENOMIC DNA]</scope>
    <source>
        <strain evidence="2">NCTC10124</strain>
    </source>
</reference>
<proteinExistence type="predicted"/>
<dbReference type="EMBL" id="LS991953">
    <property type="protein sequence ID" value="SYV92611.1"/>
    <property type="molecule type" value="Genomic_DNA"/>
</dbReference>
<dbReference type="AlphaFoldDB" id="A0A3B0PS48"/>